<dbReference type="EMBL" id="JBFALK010000009">
    <property type="protein sequence ID" value="MEV0970604.1"/>
    <property type="molecule type" value="Genomic_DNA"/>
</dbReference>
<evidence type="ECO:0000313" key="2">
    <source>
        <dbReference type="EMBL" id="MEV0970604.1"/>
    </source>
</evidence>
<gene>
    <name evidence="2" type="ORF">AB0I59_18370</name>
</gene>
<feature type="region of interest" description="Disordered" evidence="1">
    <location>
        <begin position="1"/>
        <end position="49"/>
    </location>
</feature>
<dbReference type="RefSeq" id="WP_358134132.1">
    <property type="nucleotide sequence ID" value="NZ_JBFALK010000009.1"/>
</dbReference>
<protein>
    <submittedName>
        <fullName evidence="2">Uncharacterized protein</fullName>
    </submittedName>
</protein>
<name>A0ABV3GGB8_MICGL</name>
<accession>A0ABV3GGB8</accession>
<evidence type="ECO:0000256" key="1">
    <source>
        <dbReference type="SAM" id="MobiDB-lite"/>
    </source>
</evidence>
<dbReference type="Proteomes" id="UP001551675">
    <property type="component" value="Unassembled WGS sequence"/>
</dbReference>
<comment type="caution">
    <text evidence="2">The sequence shown here is derived from an EMBL/GenBank/DDBJ whole genome shotgun (WGS) entry which is preliminary data.</text>
</comment>
<evidence type="ECO:0000313" key="3">
    <source>
        <dbReference type="Proteomes" id="UP001551675"/>
    </source>
</evidence>
<reference evidence="2 3" key="1">
    <citation type="submission" date="2024-06" db="EMBL/GenBank/DDBJ databases">
        <title>The Natural Products Discovery Center: Release of the First 8490 Sequenced Strains for Exploring Actinobacteria Biosynthetic Diversity.</title>
        <authorList>
            <person name="Kalkreuter E."/>
            <person name="Kautsar S.A."/>
            <person name="Yang D."/>
            <person name="Bader C.D."/>
            <person name="Teijaro C.N."/>
            <person name="Fluegel L."/>
            <person name="Davis C.M."/>
            <person name="Simpson J.R."/>
            <person name="Lauterbach L."/>
            <person name="Steele A.D."/>
            <person name="Gui C."/>
            <person name="Meng S."/>
            <person name="Li G."/>
            <person name="Viehrig K."/>
            <person name="Ye F."/>
            <person name="Su P."/>
            <person name="Kiefer A.F."/>
            <person name="Nichols A."/>
            <person name="Cepeda A.J."/>
            <person name="Yan W."/>
            <person name="Fan B."/>
            <person name="Jiang Y."/>
            <person name="Adhikari A."/>
            <person name="Zheng C.-J."/>
            <person name="Schuster L."/>
            <person name="Cowan T.M."/>
            <person name="Smanski M.J."/>
            <person name="Chevrette M.G."/>
            <person name="De Carvalho L.P.S."/>
            <person name="Shen B."/>
        </authorList>
    </citation>
    <scope>NUCLEOTIDE SEQUENCE [LARGE SCALE GENOMIC DNA]</scope>
    <source>
        <strain evidence="2 3">NPDC050100</strain>
    </source>
</reference>
<proteinExistence type="predicted"/>
<sequence length="49" mass="4787">MRPSGGRAPPEISGRAAARSAPVRAATVTAPDGSRVGTPTLGGLATTRS</sequence>
<feature type="compositionally biased region" description="Low complexity" evidence="1">
    <location>
        <begin position="16"/>
        <end position="31"/>
    </location>
</feature>
<keyword evidence="3" id="KW-1185">Reference proteome</keyword>
<organism evidence="2 3">
    <name type="scientific">Microtetraspora glauca</name>
    <dbReference type="NCBI Taxonomy" id="1996"/>
    <lineage>
        <taxon>Bacteria</taxon>
        <taxon>Bacillati</taxon>
        <taxon>Actinomycetota</taxon>
        <taxon>Actinomycetes</taxon>
        <taxon>Streptosporangiales</taxon>
        <taxon>Streptosporangiaceae</taxon>
        <taxon>Microtetraspora</taxon>
    </lineage>
</organism>